<dbReference type="EMBL" id="CATQJA010002665">
    <property type="protein sequence ID" value="CAJ0583672.1"/>
    <property type="molecule type" value="Genomic_DNA"/>
</dbReference>
<keyword evidence="3" id="KW-1185">Reference proteome</keyword>
<sequence>MYTLRKTPITPRATASTSDLREGSLFPDGSGRAPVPHVPVKQITKSPAHSTATPTCRHKSPLKRKGRNLMEFFKAERPKPGRMVVPKFLTRSKSRQQLFAEKT</sequence>
<feature type="region of interest" description="Disordered" evidence="1">
    <location>
        <begin position="1"/>
        <end position="38"/>
    </location>
</feature>
<evidence type="ECO:0000256" key="1">
    <source>
        <dbReference type="SAM" id="MobiDB-lite"/>
    </source>
</evidence>
<dbReference type="Proteomes" id="UP001177023">
    <property type="component" value="Unassembled WGS sequence"/>
</dbReference>
<feature type="non-terminal residue" evidence="2">
    <location>
        <position position="1"/>
    </location>
</feature>
<protein>
    <submittedName>
        <fullName evidence="2">Uncharacterized protein</fullName>
    </submittedName>
</protein>
<comment type="caution">
    <text evidence="2">The sequence shown here is derived from an EMBL/GenBank/DDBJ whole genome shotgun (WGS) entry which is preliminary data.</text>
</comment>
<accession>A0AA36DA48</accession>
<name>A0AA36DA48_9BILA</name>
<dbReference type="AlphaFoldDB" id="A0AA36DA48"/>
<reference evidence="2" key="1">
    <citation type="submission" date="2023-06" db="EMBL/GenBank/DDBJ databases">
        <authorList>
            <person name="Delattre M."/>
        </authorList>
    </citation>
    <scope>NUCLEOTIDE SEQUENCE</scope>
    <source>
        <strain evidence="2">AF72</strain>
    </source>
</reference>
<evidence type="ECO:0000313" key="2">
    <source>
        <dbReference type="EMBL" id="CAJ0583672.1"/>
    </source>
</evidence>
<proteinExistence type="predicted"/>
<gene>
    <name evidence="2" type="ORF">MSPICULIGERA_LOCUS21743</name>
</gene>
<organism evidence="2 3">
    <name type="scientific">Mesorhabditis spiculigera</name>
    <dbReference type="NCBI Taxonomy" id="96644"/>
    <lineage>
        <taxon>Eukaryota</taxon>
        <taxon>Metazoa</taxon>
        <taxon>Ecdysozoa</taxon>
        <taxon>Nematoda</taxon>
        <taxon>Chromadorea</taxon>
        <taxon>Rhabditida</taxon>
        <taxon>Rhabditina</taxon>
        <taxon>Rhabditomorpha</taxon>
        <taxon>Rhabditoidea</taxon>
        <taxon>Rhabditidae</taxon>
        <taxon>Mesorhabditinae</taxon>
        <taxon>Mesorhabditis</taxon>
    </lineage>
</organism>
<evidence type="ECO:0000313" key="3">
    <source>
        <dbReference type="Proteomes" id="UP001177023"/>
    </source>
</evidence>